<proteinExistence type="inferred from homology"/>
<accession>A0A8J4DSA9</accession>
<dbReference type="NCBIfam" id="TIGR01509">
    <property type="entry name" value="HAD-SF-IA-v3"/>
    <property type="match status" value="1"/>
</dbReference>
<dbReference type="PANTHER" id="PTHR46193:SF10">
    <property type="entry name" value="6-PHOSPHOGLUCONATE PHOSPHATASE"/>
    <property type="match status" value="1"/>
</dbReference>
<dbReference type="InterPro" id="IPR051600">
    <property type="entry name" value="Beta-PGM-like"/>
</dbReference>
<reference evidence="5" key="1">
    <citation type="submission" date="2021-01" db="EMBL/GenBank/DDBJ databases">
        <title>Whole genome shotgun sequence of Virgisporangium aliadipatigenens NBRC 105644.</title>
        <authorList>
            <person name="Komaki H."/>
            <person name="Tamura T."/>
        </authorList>
    </citation>
    <scope>NUCLEOTIDE SEQUENCE</scope>
    <source>
        <strain evidence="5">NBRC 105644</strain>
    </source>
</reference>
<comment type="caution">
    <text evidence="5">The sequence shown here is derived from an EMBL/GenBank/DDBJ whole genome shotgun (WGS) entry which is preliminary data.</text>
</comment>
<protein>
    <submittedName>
        <fullName evidence="5">Haloacid dehalogenase</fullName>
    </submittedName>
</protein>
<keyword evidence="4" id="KW-0460">Magnesium</keyword>
<evidence type="ECO:0000256" key="1">
    <source>
        <dbReference type="ARBA" id="ARBA00001946"/>
    </source>
</evidence>
<dbReference type="SUPFAM" id="SSF56784">
    <property type="entry name" value="HAD-like"/>
    <property type="match status" value="1"/>
</dbReference>
<comment type="similarity">
    <text evidence="2">Belongs to the HAD-like hydrolase superfamily. CbbY/CbbZ/Gph/YieH family.</text>
</comment>
<dbReference type="InterPro" id="IPR036412">
    <property type="entry name" value="HAD-like_sf"/>
</dbReference>
<organism evidence="5 6">
    <name type="scientific">Virgisporangium aliadipatigenens</name>
    <dbReference type="NCBI Taxonomy" id="741659"/>
    <lineage>
        <taxon>Bacteria</taxon>
        <taxon>Bacillati</taxon>
        <taxon>Actinomycetota</taxon>
        <taxon>Actinomycetes</taxon>
        <taxon>Micromonosporales</taxon>
        <taxon>Micromonosporaceae</taxon>
        <taxon>Virgisporangium</taxon>
    </lineage>
</organism>
<evidence type="ECO:0000313" key="6">
    <source>
        <dbReference type="Proteomes" id="UP000619260"/>
    </source>
</evidence>
<dbReference type="GO" id="GO:0003824">
    <property type="term" value="F:catalytic activity"/>
    <property type="evidence" value="ECO:0007669"/>
    <property type="project" value="UniProtKB-ARBA"/>
</dbReference>
<dbReference type="Gene3D" id="1.10.150.240">
    <property type="entry name" value="Putative phosphatase, domain 2"/>
    <property type="match status" value="1"/>
</dbReference>
<dbReference type="Gene3D" id="3.40.50.1000">
    <property type="entry name" value="HAD superfamily/HAD-like"/>
    <property type="match status" value="1"/>
</dbReference>
<dbReference type="Pfam" id="PF00702">
    <property type="entry name" value="Hydrolase"/>
    <property type="match status" value="1"/>
</dbReference>
<dbReference type="SFLD" id="SFLDG01129">
    <property type="entry name" value="C1.5:_HAD__Beta-PGM__Phosphata"/>
    <property type="match status" value="1"/>
</dbReference>
<dbReference type="InterPro" id="IPR023198">
    <property type="entry name" value="PGP-like_dom2"/>
</dbReference>
<dbReference type="PANTHER" id="PTHR46193">
    <property type="entry name" value="6-PHOSPHOGLUCONATE PHOSPHATASE"/>
    <property type="match status" value="1"/>
</dbReference>
<evidence type="ECO:0000313" key="5">
    <source>
        <dbReference type="EMBL" id="GIJ47981.1"/>
    </source>
</evidence>
<evidence type="ECO:0000256" key="2">
    <source>
        <dbReference type="ARBA" id="ARBA00006171"/>
    </source>
</evidence>
<dbReference type="GO" id="GO:0046872">
    <property type="term" value="F:metal ion binding"/>
    <property type="evidence" value="ECO:0007669"/>
    <property type="project" value="UniProtKB-KW"/>
</dbReference>
<dbReference type="SFLD" id="SFLDS00003">
    <property type="entry name" value="Haloacid_Dehalogenase"/>
    <property type="match status" value="1"/>
</dbReference>
<gene>
    <name evidence="5" type="ORF">Val02_48670</name>
</gene>
<dbReference type="InterPro" id="IPR023214">
    <property type="entry name" value="HAD_sf"/>
</dbReference>
<dbReference type="AlphaFoldDB" id="A0A8J4DSA9"/>
<name>A0A8J4DSA9_9ACTN</name>
<dbReference type="Proteomes" id="UP000619260">
    <property type="component" value="Unassembled WGS sequence"/>
</dbReference>
<evidence type="ECO:0000256" key="3">
    <source>
        <dbReference type="ARBA" id="ARBA00022723"/>
    </source>
</evidence>
<sequence length="240" mass="25537">MVTAMVEPAERPFDAVLFDCDGVLVDSERITNTVLRTMLHELGWQVSEADCFRLFVGRALRDETALITTNTGFAVTDEWLENFRVRRNEALTLGLLPIPGAIGAVREIDRRYRGKLACASGADRHKVELQLAKIGLDAVFAGKIFSGMETPLSKPAPDVYLAAAAALGVDPTRAAVIEDTATGVRAGAAAGATVFGYCPPDSPSHNPPQVLLDAGATHTFTDMADLPALLAAVPTAHSRP</sequence>
<evidence type="ECO:0000256" key="4">
    <source>
        <dbReference type="ARBA" id="ARBA00022842"/>
    </source>
</evidence>
<comment type="cofactor">
    <cofactor evidence="1">
        <name>Mg(2+)</name>
        <dbReference type="ChEBI" id="CHEBI:18420"/>
    </cofactor>
</comment>
<keyword evidence="6" id="KW-1185">Reference proteome</keyword>
<dbReference type="EMBL" id="BOPF01000018">
    <property type="protein sequence ID" value="GIJ47981.1"/>
    <property type="molecule type" value="Genomic_DNA"/>
</dbReference>
<dbReference type="InterPro" id="IPR006439">
    <property type="entry name" value="HAD-SF_hydro_IA"/>
</dbReference>
<keyword evidence="3" id="KW-0479">Metal-binding</keyword>